<feature type="domain" description="HTH tetR-type" evidence="3">
    <location>
        <begin position="16"/>
        <end position="75"/>
    </location>
</feature>
<name>A0ABU1VHM6_9BURK</name>
<accession>A0ABU1VHM6</accession>
<evidence type="ECO:0000313" key="5">
    <source>
        <dbReference type="Proteomes" id="UP001265550"/>
    </source>
</evidence>
<evidence type="ECO:0000313" key="4">
    <source>
        <dbReference type="EMBL" id="MDR7096989.1"/>
    </source>
</evidence>
<reference evidence="4 5" key="1">
    <citation type="submission" date="2023-07" db="EMBL/GenBank/DDBJ databases">
        <title>Sorghum-associated microbial communities from plants grown in Nebraska, USA.</title>
        <authorList>
            <person name="Schachtman D."/>
        </authorList>
    </citation>
    <scope>NUCLEOTIDE SEQUENCE [LARGE SCALE GENOMIC DNA]</scope>
    <source>
        <strain evidence="4 5">BE240</strain>
    </source>
</reference>
<dbReference type="EMBL" id="JAVDWE010000018">
    <property type="protein sequence ID" value="MDR7096989.1"/>
    <property type="molecule type" value="Genomic_DNA"/>
</dbReference>
<dbReference type="Pfam" id="PF00440">
    <property type="entry name" value="TetR_N"/>
    <property type="match status" value="1"/>
</dbReference>
<dbReference type="InterPro" id="IPR050109">
    <property type="entry name" value="HTH-type_TetR-like_transc_reg"/>
</dbReference>
<evidence type="ECO:0000256" key="2">
    <source>
        <dbReference type="PROSITE-ProRule" id="PRU00335"/>
    </source>
</evidence>
<organism evidence="4 5">
    <name type="scientific">Hydrogenophaga laconesensis</name>
    <dbReference type="NCBI Taxonomy" id="1805971"/>
    <lineage>
        <taxon>Bacteria</taxon>
        <taxon>Pseudomonadati</taxon>
        <taxon>Pseudomonadota</taxon>
        <taxon>Betaproteobacteria</taxon>
        <taxon>Burkholderiales</taxon>
        <taxon>Comamonadaceae</taxon>
        <taxon>Hydrogenophaga</taxon>
    </lineage>
</organism>
<evidence type="ECO:0000256" key="1">
    <source>
        <dbReference type="ARBA" id="ARBA00023125"/>
    </source>
</evidence>
<keyword evidence="1 2" id="KW-0238">DNA-binding</keyword>
<dbReference type="Gene3D" id="1.10.357.10">
    <property type="entry name" value="Tetracycline Repressor, domain 2"/>
    <property type="match status" value="1"/>
</dbReference>
<sequence length="233" mass="27058">MATRKTSPHAKRLSAAEREAHITEEAVRFFAEVGFGGDTRELAKRLGVTQSLLYKYFPNKEALINRVFEVVYMGRWNPFWETTIQDRSVPLQERLTRMYIEYSKAALTRDWVRIFMFSGLRGEDINRKYLAILRRRILEPLAVELRHEFGLPSVDEVPLGTKEVELVWSINARVFYFGQREWIFDVPVDDPIDELIAMTIEHFLIGARVMLPRLIDESRPQTAPGEPATLTSN</sequence>
<dbReference type="PANTHER" id="PTHR30055:SF181">
    <property type="entry name" value="BLR6905 PROTEIN"/>
    <property type="match status" value="1"/>
</dbReference>
<dbReference type="PRINTS" id="PR00455">
    <property type="entry name" value="HTHTETR"/>
</dbReference>
<feature type="DNA-binding region" description="H-T-H motif" evidence="2">
    <location>
        <begin position="38"/>
        <end position="57"/>
    </location>
</feature>
<dbReference type="RefSeq" id="WP_204735282.1">
    <property type="nucleotide sequence ID" value="NZ_JAVDWE010000018.1"/>
</dbReference>
<keyword evidence="5" id="KW-1185">Reference proteome</keyword>
<comment type="caution">
    <text evidence="4">The sequence shown here is derived from an EMBL/GenBank/DDBJ whole genome shotgun (WGS) entry which is preliminary data.</text>
</comment>
<gene>
    <name evidence="4" type="ORF">J2X09_004758</name>
</gene>
<dbReference type="Proteomes" id="UP001265550">
    <property type="component" value="Unassembled WGS sequence"/>
</dbReference>
<dbReference type="InterPro" id="IPR001647">
    <property type="entry name" value="HTH_TetR"/>
</dbReference>
<dbReference type="PANTHER" id="PTHR30055">
    <property type="entry name" value="HTH-TYPE TRANSCRIPTIONAL REGULATOR RUTR"/>
    <property type="match status" value="1"/>
</dbReference>
<proteinExistence type="predicted"/>
<dbReference type="SUPFAM" id="SSF46689">
    <property type="entry name" value="Homeodomain-like"/>
    <property type="match status" value="1"/>
</dbReference>
<dbReference type="PROSITE" id="PS50977">
    <property type="entry name" value="HTH_TETR_2"/>
    <property type="match status" value="1"/>
</dbReference>
<evidence type="ECO:0000259" key="3">
    <source>
        <dbReference type="PROSITE" id="PS50977"/>
    </source>
</evidence>
<dbReference type="InterPro" id="IPR009057">
    <property type="entry name" value="Homeodomain-like_sf"/>
</dbReference>
<protein>
    <submittedName>
        <fullName evidence="4">AcrR family transcriptional regulator</fullName>
    </submittedName>
</protein>